<dbReference type="STRING" id="1754190.A0A1Y2C3I8"/>
<comment type="subcellular location">
    <subcellularLocation>
        <location evidence="1 9">Nucleus</location>
        <location evidence="1 9">Nuclear pore complex</location>
    </subcellularLocation>
</comment>
<dbReference type="GO" id="GO:0045893">
    <property type="term" value="P:positive regulation of DNA-templated transcription"/>
    <property type="evidence" value="ECO:0007669"/>
    <property type="project" value="TreeGrafter"/>
</dbReference>
<evidence type="ECO:0000256" key="9">
    <source>
        <dbReference type="RuleBase" id="RU365073"/>
    </source>
</evidence>
<gene>
    <name evidence="10" type="ORF">LY90DRAFT_704059</name>
</gene>
<keyword evidence="7 9" id="KW-0906">Nuclear pore complex</keyword>
<keyword evidence="11" id="KW-1185">Reference proteome</keyword>
<organism evidence="10 11">
    <name type="scientific">Neocallimastix californiae</name>
    <dbReference type="NCBI Taxonomy" id="1754190"/>
    <lineage>
        <taxon>Eukaryota</taxon>
        <taxon>Fungi</taxon>
        <taxon>Fungi incertae sedis</taxon>
        <taxon>Chytridiomycota</taxon>
        <taxon>Chytridiomycota incertae sedis</taxon>
        <taxon>Neocallimastigomycetes</taxon>
        <taxon>Neocallimastigales</taxon>
        <taxon>Neocallimastigaceae</taxon>
        <taxon>Neocallimastix</taxon>
    </lineage>
</organism>
<evidence type="ECO:0000313" key="11">
    <source>
        <dbReference type="Proteomes" id="UP000193920"/>
    </source>
</evidence>
<keyword evidence="8 9" id="KW-0539">Nucleus</keyword>
<dbReference type="GO" id="GO:0031080">
    <property type="term" value="C:nuclear pore outer ring"/>
    <property type="evidence" value="ECO:0007669"/>
    <property type="project" value="TreeGrafter"/>
</dbReference>
<keyword evidence="6 9" id="KW-0811">Translocation</keyword>
<dbReference type="InterPro" id="IPR011502">
    <property type="entry name" value="Nucleoporin_Nup85"/>
</dbReference>
<keyword evidence="4 9" id="KW-0509">mRNA transport</keyword>
<dbReference type="GO" id="GO:0006406">
    <property type="term" value="P:mRNA export from nucleus"/>
    <property type="evidence" value="ECO:0007669"/>
    <property type="project" value="TreeGrafter"/>
</dbReference>
<sequence length="634" mass="74750">MLYNLNLTNQNLTNNNQILLGKLNPSNQSTVFTIGARDAEDTNNKEKIKNKLSNFTWKEIPESWKSFIENSFDIFMDLHNNQVLIENDFTNDKTNLLNNYSKEYREKIEIEKQNNLNDDDKKMFNEFYCIFQLYEILYLNENINNNISDLLSKWLTENFYSITTNDEKILKSSNPLKEKEDWNLLLKCILNINKYKIKALTILQKYCLNNSLFNKNSVFEKLVEVINSMPNVIDYPKYEEYKKSWIRWQSKVKIIFKESNYMVPSNINFNFDIESYYIESIVSSSDSWKQTIVSIIYFNLPEIKISDIKSLFVYCKDCKDSMDSTLLDSILVSLFKEDLSTCVTLCTKYNFWWLATHLADMMTYHYKFEGLKDYDCDLASWFKINYADSLGLQNDNWEIALGYISTCPDNIKESLKTELINHIPLNSEVKVKKLIQNCKKYNLKNVIIDIHKTLGMKEYNKGNYGEAIKHYMEINDSYRISFICNILMTQYIEKGDLSQLNFIDSINQKTLYNSKINFLARYKQFHELYKKKQYSKAGSLLIQLLTSEIAPKAFWSIILVDAIPLLESEQIIFNSSNTYELMRCLEEITTSHRRNEYLEALSKKVKTEQELEELINVIRIALVRNIARTNALML</sequence>
<dbReference type="Pfam" id="PF07575">
    <property type="entry name" value="Nucleopor_Nup85"/>
    <property type="match status" value="1"/>
</dbReference>
<name>A0A1Y2C3I8_9FUNG</name>
<keyword evidence="9" id="KW-0472">Membrane</keyword>
<dbReference type="AlphaFoldDB" id="A0A1Y2C3I8"/>
<dbReference type="GO" id="GO:0031965">
    <property type="term" value="C:nuclear membrane"/>
    <property type="evidence" value="ECO:0007669"/>
    <property type="project" value="UniProtKB-UniRule"/>
</dbReference>
<dbReference type="PANTHER" id="PTHR13373">
    <property type="entry name" value="FROUNT PROTEIN-RELATED"/>
    <property type="match status" value="1"/>
</dbReference>
<dbReference type="GO" id="GO:0006606">
    <property type="term" value="P:protein import into nucleus"/>
    <property type="evidence" value="ECO:0007669"/>
    <property type="project" value="TreeGrafter"/>
</dbReference>
<dbReference type="OrthoDB" id="17644at2759"/>
<dbReference type="PANTHER" id="PTHR13373:SF21">
    <property type="entry name" value="NUCLEAR PORE COMPLEX PROTEIN NUP85"/>
    <property type="match status" value="1"/>
</dbReference>
<evidence type="ECO:0000256" key="1">
    <source>
        <dbReference type="ARBA" id="ARBA00004567"/>
    </source>
</evidence>
<evidence type="ECO:0000256" key="6">
    <source>
        <dbReference type="ARBA" id="ARBA00023010"/>
    </source>
</evidence>
<keyword evidence="5 9" id="KW-0653">Protein transport</keyword>
<dbReference type="GO" id="GO:0017056">
    <property type="term" value="F:structural constituent of nuclear pore"/>
    <property type="evidence" value="ECO:0007669"/>
    <property type="project" value="TreeGrafter"/>
</dbReference>
<comment type="subunit">
    <text evidence="9">Component of the nuclear pore complex (NPC).</text>
</comment>
<comment type="caution">
    <text evidence="10">The sequence shown here is derived from an EMBL/GenBank/DDBJ whole genome shotgun (WGS) entry which is preliminary data.</text>
</comment>
<evidence type="ECO:0000256" key="4">
    <source>
        <dbReference type="ARBA" id="ARBA00022816"/>
    </source>
</evidence>
<evidence type="ECO:0000256" key="3">
    <source>
        <dbReference type="ARBA" id="ARBA00022448"/>
    </source>
</evidence>
<comment type="similarity">
    <text evidence="2 9">Belongs to the nucleoporin Nup85 family.</text>
</comment>
<reference evidence="10 11" key="1">
    <citation type="submission" date="2016-08" db="EMBL/GenBank/DDBJ databases">
        <title>A Parts List for Fungal Cellulosomes Revealed by Comparative Genomics.</title>
        <authorList>
            <consortium name="DOE Joint Genome Institute"/>
            <person name="Haitjema C.H."/>
            <person name="Gilmore S.P."/>
            <person name="Henske J.K."/>
            <person name="Solomon K.V."/>
            <person name="De Groot R."/>
            <person name="Kuo A."/>
            <person name="Mondo S.J."/>
            <person name="Salamov A.A."/>
            <person name="Labutti K."/>
            <person name="Zhao Z."/>
            <person name="Chiniquy J."/>
            <person name="Barry K."/>
            <person name="Brewer H.M."/>
            <person name="Purvine S.O."/>
            <person name="Wright A.T."/>
            <person name="Boxma B."/>
            <person name="Van Alen T."/>
            <person name="Hackstein J.H."/>
            <person name="Baker S.E."/>
            <person name="Grigoriev I.V."/>
            <person name="O'Malley M.A."/>
        </authorList>
    </citation>
    <scope>NUCLEOTIDE SEQUENCE [LARGE SCALE GENOMIC DNA]</scope>
    <source>
        <strain evidence="10 11">G1</strain>
    </source>
</reference>
<keyword evidence="3 9" id="KW-0813">Transport</keyword>
<evidence type="ECO:0000256" key="7">
    <source>
        <dbReference type="ARBA" id="ARBA00023132"/>
    </source>
</evidence>
<dbReference type="EMBL" id="MCOG01000126">
    <property type="protein sequence ID" value="ORY40875.1"/>
    <property type="molecule type" value="Genomic_DNA"/>
</dbReference>
<protein>
    <recommendedName>
        <fullName evidence="9">Nuclear pore complex protein Nup85</fullName>
    </recommendedName>
</protein>
<evidence type="ECO:0000256" key="5">
    <source>
        <dbReference type="ARBA" id="ARBA00022927"/>
    </source>
</evidence>
<accession>A0A1Y2C3I8</accession>
<evidence type="ECO:0000256" key="2">
    <source>
        <dbReference type="ARBA" id="ARBA00005573"/>
    </source>
</evidence>
<dbReference type="Proteomes" id="UP000193920">
    <property type="component" value="Unassembled WGS sequence"/>
</dbReference>
<evidence type="ECO:0000313" key="10">
    <source>
        <dbReference type="EMBL" id="ORY40875.1"/>
    </source>
</evidence>
<proteinExistence type="inferred from homology"/>
<evidence type="ECO:0000256" key="8">
    <source>
        <dbReference type="ARBA" id="ARBA00023242"/>
    </source>
</evidence>
<comment type="function">
    <text evidence="9">Functions as a component of the nuclear pore complex (NPC).</text>
</comment>